<accession>A0AAI9SWQ3</accession>
<name>A0AAI9SWQ3_9ASCO</name>
<feature type="region of interest" description="Disordered" evidence="1">
    <location>
        <begin position="615"/>
        <end position="699"/>
    </location>
</feature>
<feature type="compositionally biased region" description="Low complexity" evidence="1">
    <location>
        <begin position="479"/>
        <end position="489"/>
    </location>
</feature>
<dbReference type="AlphaFoldDB" id="A0AAI9SWQ3"/>
<evidence type="ECO:0000256" key="1">
    <source>
        <dbReference type="SAM" id="MobiDB-lite"/>
    </source>
</evidence>
<evidence type="ECO:0008006" key="4">
    <source>
        <dbReference type="Google" id="ProtNLM"/>
    </source>
</evidence>
<evidence type="ECO:0000313" key="3">
    <source>
        <dbReference type="Proteomes" id="UP001202479"/>
    </source>
</evidence>
<feature type="compositionally biased region" description="Basic residues" evidence="1">
    <location>
        <begin position="469"/>
        <end position="478"/>
    </location>
</feature>
<dbReference type="PANTHER" id="PTHR37283:SF1">
    <property type="entry name" value="PH DOMAIN-CONTAINING PROTEIN YHR131C"/>
    <property type="match status" value="1"/>
</dbReference>
<reference evidence="2" key="1">
    <citation type="journal article" date="2022" name="DNA Res.">
        <title>Genome analysis of five recently described species of the CUG-Ser clade uncovers Candida theae as a new hybrid lineage with pathogenic potential in the Candida parapsilosis species complex.</title>
        <authorList>
            <person name="Mixao V."/>
            <person name="Del Olmo V."/>
            <person name="Hegedusova E."/>
            <person name="Saus E."/>
            <person name="Pryszcz L."/>
            <person name="Cillingova A."/>
            <person name="Nosek J."/>
            <person name="Gabaldon T."/>
        </authorList>
    </citation>
    <scope>NUCLEOTIDE SEQUENCE</scope>
    <source>
        <strain evidence="2">CBS 10844</strain>
    </source>
</reference>
<proteinExistence type="predicted"/>
<dbReference type="InterPro" id="IPR011993">
    <property type="entry name" value="PH-like_dom_sf"/>
</dbReference>
<feature type="region of interest" description="Disordered" evidence="1">
    <location>
        <begin position="429"/>
        <end position="500"/>
    </location>
</feature>
<dbReference type="PANTHER" id="PTHR37283">
    <property type="entry name" value="PH DOMAIN-CONTAINING PROTEIN YHR131C"/>
    <property type="match status" value="1"/>
</dbReference>
<comment type="caution">
    <text evidence="2">The sequence shown here is derived from an EMBL/GenBank/DDBJ whole genome shotgun (WGS) entry which is preliminary data.</text>
</comment>
<dbReference type="GeneID" id="73380676"/>
<feature type="compositionally biased region" description="Polar residues" evidence="1">
    <location>
        <begin position="107"/>
        <end position="117"/>
    </location>
</feature>
<feature type="compositionally biased region" description="Low complexity" evidence="1">
    <location>
        <begin position="672"/>
        <end position="683"/>
    </location>
</feature>
<dbReference type="RefSeq" id="XP_049179904.1">
    <property type="nucleotide sequence ID" value="XM_049324353.1"/>
</dbReference>
<keyword evidence="3" id="KW-1185">Reference proteome</keyword>
<gene>
    <name evidence="2" type="ORF">KGF56_003059</name>
</gene>
<protein>
    <recommendedName>
        <fullName evidence="4">PH domain-containing protein</fullName>
    </recommendedName>
</protein>
<feature type="compositionally biased region" description="Low complexity" evidence="1">
    <location>
        <begin position="83"/>
        <end position="94"/>
    </location>
</feature>
<feature type="compositionally biased region" description="Low complexity" evidence="1">
    <location>
        <begin position="37"/>
        <end position="55"/>
    </location>
</feature>
<dbReference type="Gene3D" id="2.30.29.30">
    <property type="entry name" value="Pleckstrin-homology domain (PH domain)/Phosphotyrosine-binding domain (PTB)"/>
    <property type="match status" value="1"/>
</dbReference>
<feature type="compositionally biased region" description="Polar residues" evidence="1">
    <location>
        <begin position="684"/>
        <end position="693"/>
    </location>
</feature>
<feature type="compositionally biased region" description="Acidic residues" evidence="1">
    <location>
        <begin position="638"/>
        <end position="665"/>
    </location>
</feature>
<evidence type="ECO:0000313" key="2">
    <source>
        <dbReference type="EMBL" id="KAI3404159.2"/>
    </source>
</evidence>
<dbReference type="EMBL" id="JAHUZD010000107">
    <property type="protein sequence ID" value="KAI3404159.2"/>
    <property type="molecule type" value="Genomic_DNA"/>
</dbReference>
<feature type="compositionally biased region" description="Basic residues" evidence="1">
    <location>
        <begin position="543"/>
        <end position="556"/>
    </location>
</feature>
<organism evidence="2 3">
    <name type="scientific">Candida oxycetoniae</name>
    <dbReference type="NCBI Taxonomy" id="497107"/>
    <lineage>
        <taxon>Eukaryota</taxon>
        <taxon>Fungi</taxon>
        <taxon>Dikarya</taxon>
        <taxon>Ascomycota</taxon>
        <taxon>Saccharomycotina</taxon>
        <taxon>Pichiomycetes</taxon>
        <taxon>Debaryomycetaceae</taxon>
        <taxon>Candida/Lodderomyces clade</taxon>
        <taxon>Candida</taxon>
    </lineage>
</organism>
<feature type="region of interest" description="Disordered" evidence="1">
    <location>
        <begin position="539"/>
        <end position="603"/>
    </location>
</feature>
<feature type="compositionally biased region" description="Acidic residues" evidence="1">
    <location>
        <begin position="585"/>
        <end position="603"/>
    </location>
</feature>
<feature type="compositionally biased region" description="Basic residues" evidence="1">
    <location>
        <begin position="429"/>
        <end position="439"/>
    </location>
</feature>
<feature type="region of interest" description="Disordered" evidence="1">
    <location>
        <begin position="1"/>
        <end position="117"/>
    </location>
</feature>
<dbReference type="Proteomes" id="UP001202479">
    <property type="component" value="Unassembled WGS sequence"/>
</dbReference>
<sequence>MKKSSHNSENNHVSPPPPHSSFAPSVVVGIPNVPAVSSSSSSTTISSSSSSSSSSLFSNANDNTELMRGTPIPPTPLSSVENSSPSTPKTSTITHQFENTKPLEKPNYSSNHVTATSQISEKRYKSITVDGQKTTTATTTHHYHHEKQSRDKFIISPLENSCQDYLQLIEPNPVCPPSYDTLPPGGCPKFPIVQTITTFDSMTVPSINLSSAAGCLTTAAAAATAAAPPARSANMMISKPALPFEPSPLPPTYSPSIYKIGVIARKLEWISPYELSPNRSWKYLIIELNSTQLNFYTIPSHLEPEILGFQASPNNIAIKDLNNHSSFTTPYDHQFHNFVKKLGLLETNTNHNNKKRPLIRSYSLQHAKIGLASDYKKKFNVLRLRIENEQILLNFATIQDLIDWNLSINIGKDVAIDINERELPRYRTVPRRRRRRRNGRTGSSSNYDDFPESTHRASRLRAASDPSKIKGRFSRLKSKLSSTRLRSSSNASDTKSKRLDTSISTLAPQLNSLSAYSSHSEFNLTQLEIDQALSGSSQNLLKPIHRGGSKTRIRTRTRAETGAEAGTRTRTRTKAKARAQIFTNDGEDYEGGEEEDEDYDDEELNEALRRSRIETSMSLHNNDDEEDIQNMSDLPHSDEEDEEDEEEDDEDEDDEREDDEVDDEEVTNRFASINLSSSNSSFSHQPRNPSYSSYRDFKWNPKSDKVQSKRKYYRNCLRCIKPLTMEDTWVNKSLVKPTTLSPLNMAYLRIVKYGALDNSLTSNSLSSCSLVSMNKRNGGNLFKEGSGVMLPDTALSRIPNHFVKEYFVGTHGLVPREIM</sequence>